<evidence type="ECO:0008006" key="9">
    <source>
        <dbReference type="Google" id="ProtNLM"/>
    </source>
</evidence>
<gene>
    <name evidence="7" type="ORF">THAOC_21977</name>
</gene>
<name>K0RY49_THAOC</name>
<dbReference type="eggNOG" id="ENOG502QPIC">
    <property type="taxonomic scope" value="Eukaryota"/>
</dbReference>
<evidence type="ECO:0000256" key="3">
    <source>
        <dbReference type="ARBA" id="ARBA00022989"/>
    </source>
</evidence>
<dbReference type="EMBL" id="AGNL01026635">
    <property type="protein sequence ID" value="EJK57940.1"/>
    <property type="molecule type" value="Genomic_DNA"/>
</dbReference>
<comment type="subcellular location">
    <subcellularLocation>
        <location evidence="1">Membrane</location>
        <topology evidence="1">Multi-pass membrane protein</topology>
    </subcellularLocation>
</comment>
<evidence type="ECO:0000256" key="1">
    <source>
        <dbReference type="ARBA" id="ARBA00004141"/>
    </source>
</evidence>
<feature type="transmembrane region" description="Helical" evidence="6">
    <location>
        <begin position="237"/>
        <end position="259"/>
    </location>
</feature>
<dbReference type="GO" id="GO:0016020">
    <property type="term" value="C:membrane"/>
    <property type="evidence" value="ECO:0007669"/>
    <property type="project" value="UniProtKB-SubCell"/>
</dbReference>
<feature type="transmembrane region" description="Helical" evidence="6">
    <location>
        <begin position="265"/>
        <end position="285"/>
    </location>
</feature>
<feature type="transmembrane region" description="Helical" evidence="6">
    <location>
        <begin position="179"/>
        <end position="199"/>
    </location>
</feature>
<evidence type="ECO:0000256" key="4">
    <source>
        <dbReference type="ARBA" id="ARBA00023136"/>
    </source>
</evidence>
<feature type="transmembrane region" description="Helical" evidence="6">
    <location>
        <begin position="139"/>
        <end position="158"/>
    </location>
</feature>
<dbReference type="OMA" id="MEGASNW"/>
<feature type="compositionally biased region" description="Basic and acidic residues" evidence="5">
    <location>
        <begin position="331"/>
        <end position="341"/>
    </location>
</feature>
<evidence type="ECO:0000313" key="7">
    <source>
        <dbReference type="EMBL" id="EJK57940.1"/>
    </source>
</evidence>
<comment type="caution">
    <text evidence="7">The sequence shown here is derived from an EMBL/GenBank/DDBJ whole genome shotgun (WGS) entry which is preliminary data.</text>
</comment>
<evidence type="ECO:0000256" key="6">
    <source>
        <dbReference type="SAM" id="Phobius"/>
    </source>
</evidence>
<keyword evidence="3 6" id="KW-1133">Transmembrane helix</keyword>
<dbReference type="PANTHER" id="PTHR23515">
    <property type="entry name" value="HIGH-AFFINITY NITRATE TRANSPORTER 2.3"/>
    <property type="match status" value="1"/>
</dbReference>
<dbReference type="SUPFAM" id="SSF103473">
    <property type="entry name" value="MFS general substrate transporter"/>
    <property type="match status" value="1"/>
</dbReference>
<keyword evidence="2 6" id="KW-0812">Transmembrane</keyword>
<accession>K0RY49</accession>
<dbReference type="Proteomes" id="UP000266841">
    <property type="component" value="Unassembled WGS sequence"/>
</dbReference>
<evidence type="ECO:0000313" key="8">
    <source>
        <dbReference type="Proteomes" id="UP000266841"/>
    </source>
</evidence>
<evidence type="ECO:0000256" key="2">
    <source>
        <dbReference type="ARBA" id="ARBA00022692"/>
    </source>
</evidence>
<feature type="transmembrane region" description="Helical" evidence="6">
    <location>
        <begin position="109"/>
        <end position="133"/>
    </location>
</feature>
<feature type="compositionally biased region" description="Basic and acidic residues" evidence="5">
    <location>
        <begin position="303"/>
        <end position="313"/>
    </location>
</feature>
<sequence>MNSIQANALAAGWGNLGGGVSQIFVGSMLFPLFKWIFTVSGADGDPADLSWRVCCVIPGLACTVFTFFVIRSSDDSPKGNYNKRKQLGLMQKPSAGKHITAALRDHNTWLLLIQYGCCFGVELATTNAAALYFQGEFELGTEAAAALASTFGFMNIFARGLGGFLSDISNAYRGMRGRLCWQLVCFFLEGVFVMVFARARTLAGAISALMTFSIFVQGAEGSTFGIVPYLNPAVTGTVAGVIGAGGNVGAVIFSIFFRQMEYRQAFFLMGACTSAISFMSLGIWIKGYEGLLFQRRIPPGPDEEGRGTADDGAGRSGAAQDAGPGGRQRKRPSEAPSHDKYPSSLEETCETKPPLSYVSTHVTTRTFASPDQAVPNQVIAEGPR</sequence>
<evidence type="ECO:0000256" key="5">
    <source>
        <dbReference type="SAM" id="MobiDB-lite"/>
    </source>
</evidence>
<organism evidence="7 8">
    <name type="scientific">Thalassiosira oceanica</name>
    <name type="common">Marine diatom</name>
    <dbReference type="NCBI Taxonomy" id="159749"/>
    <lineage>
        <taxon>Eukaryota</taxon>
        <taxon>Sar</taxon>
        <taxon>Stramenopiles</taxon>
        <taxon>Ochrophyta</taxon>
        <taxon>Bacillariophyta</taxon>
        <taxon>Coscinodiscophyceae</taxon>
        <taxon>Thalassiosirophycidae</taxon>
        <taxon>Thalassiosirales</taxon>
        <taxon>Thalassiosiraceae</taxon>
        <taxon>Thalassiosira</taxon>
    </lineage>
</organism>
<feature type="transmembrane region" description="Helical" evidence="6">
    <location>
        <begin position="12"/>
        <end position="37"/>
    </location>
</feature>
<keyword evidence="8" id="KW-1185">Reference proteome</keyword>
<dbReference type="AlphaFoldDB" id="K0RY49"/>
<proteinExistence type="predicted"/>
<dbReference type="InterPro" id="IPR036259">
    <property type="entry name" value="MFS_trans_sf"/>
</dbReference>
<dbReference type="Gene3D" id="1.20.1250.20">
    <property type="entry name" value="MFS general substrate transporter like domains"/>
    <property type="match status" value="1"/>
</dbReference>
<dbReference type="OrthoDB" id="434240at2759"/>
<dbReference type="GO" id="GO:0015112">
    <property type="term" value="F:nitrate transmembrane transporter activity"/>
    <property type="evidence" value="ECO:0007669"/>
    <property type="project" value="InterPro"/>
</dbReference>
<reference evidence="7 8" key="1">
    <citation type="journal article" date="2012" name="Genome Biol.">
        <title>Genome and low-iron response of an oceanic diatom adapted to chronic iron limitation.</title>
        <authorList>
            <person name="Lommer M."/>
            <person name="Specht M."/>
            <person name="Roy A.S."/>
            <person name="Kraemer L."/>
            <person name="Andreson R."/>
            <person name="Gutowska M.A."/>
            <person name="Wolf J."/>
            <person name="Bergner S.V."/>
            <person name="Schilhabel M.B."/>
            <person name="Klostermeier U.C."/>
            <person name="Beiko R.G."/>
            <person name="Rosenstiel P."/>
            <person name="Hippler M."/>
            <person name="Laroche J."/>
        </authorList>
    </citation>
    <scope>NUCLEOTIDE SEQUENCE [LARGE SCALE GENOMIC DNA]</scope>
    <source>
        <strain evidence="7 8">CCMP1005</strain>
    </source>
</reference>
<feature type="region of interest" description="Disordered" evidence="5">
    <location>
        <begin position="296"/>
        <end position="357"/>
    </location>
</feature>
<dbReference type="InterPro" id="IPR044772">
    <property type="entry name" value="NO3_transporter"/>
</dbReference>
<keyword evidence="4 6" id="KW-0472">Membrane</keyword>
<protein>
    <recommendedName>
        <fullName evidence="9">Major facilitator superfamily (MFS) profile domain-containing protein</fullName>
    </recommendedName>
</protein>
<feature type="transmembrane region" description="Helical" evidence="6">
    <location>
        <begin position="49"/>
        <end position="70"/>
    </location>
</feature>